<evidence type="ECO:0000259" key="1">
    <source>
        <dbReference type="Pfam" id="PF13456"/>
    </source>
</evidence>
<feature type="domain" description="RNase H type-1" evidence="1">
    <location>
        <begin position="66"/>
        <end position="130"/>
    </location>
</feature>
<sequence length="357" mass="40158">MDLFPDSIHFHPCNHSDKNEMYKHVSSLNSVFSSSSSNRNCISVITDASVPLVGSLQAVSAAHLYHGGWQVSHAKQASGRASSTDAELYSIRIGIAKAISLHCDHIILITDCLPAAKLAVNPSIHSSQSHSIQVCQLLSNWLVAKPSHSINFWDVPSKWQWKPHLKVHKDVTTTRIHAPPHLGATLNFLQCKITNDCQKSWESTFWKKKYRGSGFLLSKKNHKFLIPTYVKGGTWLPLANESLSLCTRMTHAILNHAPIGAYCERFFPLEPKSCHCGHHLETRHHILSYCPLYPFRTQWVQCAFPQFEFLVKFLKKNPATFAFSNHDMCPPPPQAPVPAKPNEGEPYSLISSLFFFL</sequence>
<dbReference type="GO" id="GO:0004523">
    <property type="term" value="F:RNA-DNA hybrid ribonuclease activity"/>
    <property type="evidence" value="ECO:0007669"/>
    <property type="project" value="InterPro"/>
</dbReference>
<dbReference type="Proteomes" id="UP000559027">
    <property type="component" value="Unassembled WGS sequence"/>
</dbReference>
<evidence type="ECO:0000313" key="3">
    <source>
        <dbReference type="Proteomes" id="UP000559027"/>
    </source>
</evidence>
<dbReference type="InterPro" id="IPR002156">
    <property type="entry name" value="RNaseH_domain"/>
</dbReference>
<evidence type="ECO:0000313" key="2">
    <source>
        <dbReference type="EMBL" id="KAF5353908.1"/>
    </source>
</evidence>
<keyword evidence="3" id="KW-1185">Reference proteome</keyword>
<dbReference type="AlphaFoldDB" id="A0A8H5FYZ1"/>
<dbReference type="EMBL" id="JAACJO010000009">
    <property type="protein sequence ID" value="KAF5353908.1"/>
    <property type="molecule type" value="Genomic_DNA"/>
</dbReference>
<dbReference type="OrthoDB" id="3034450at2759"/>
<organism evidence="2 3">
    <name type="scientific">Leucocoprinus leucothites</name>
    <dbReference type="NCBI Taxonomy" id="201217"/>
    <lineage>
        <taxon>Eukaryota</taxon>
        <taxon>Fungi</taxon>
        <taxon>Dikarya</taxon>
        <taxon>Basidiomycota</taxon>
        <taxon>Agaricomycotina</taxon>
        <taxon>Agaricomycetes</taxon>
        <taxon>Agaricomycetidae</taxon>
        <taxon>Agaricales</taxon>
        <taxon>Agaricineae</taxon>
        <taxon>Agaricaceae</taxon>
        <taxon>Leucocoprinus</taxon>
    </lineage>
</organism>
<gene>
    <name evidence="2" type="ORF">D9756_007280</name>
</gene>
<protein>
    <recommendedName>
        <fullName evidence="1">RNase H type-1 domain-containing protein</fullName>
    </recommendedName>
</protein>
<accession>A0A8H5FYZ1</accession>
<name>A0A8H5FYZ1_9AGAR</name>
<proteinExistence type="predicted"/>
<dbReference type="GO" id="GO:0003676">
    <property type="term" value="F:nucleic acid binding"/>
    <property type="evidence" value="ECO:0007669"/>
    <property type="project" value="InterPro"/>
</dbReference>
<reference evidence="2 3" key="1">
    <citation type="journal article" date="2020" name="ISME J.">
        <title>Uncovering the hidden diversity of litter-decomposition mechanisms in mushroom-forming fungi.</title>
        <authorList>
            <person name="Floudas D."/>
            <person name="Bentzer J."/>
            <person name="Ahren D."/>
            <person name="Johansson T."/>
            <person name="Persson P."/>
            <person name="Tunlid A."/>
        </authorList>
    </citation>
    <scope>NUCLEOTIDE SEQUENCE [LARGE SCALE GENOMIC DNA]</scope>
    <source>
        <strain evidence="2 3">CBS 146.42</strain>
    </source>
</reference>
<comment type="caution">
    <text evidence="2">The sequence shown here is derived from an EMBL/GenBank/DDBJ whole genome shotgun (WGS) entry which is preliminary data.</text>
</comment>
<dbReference type="Pfam" id="PF13456">
    <property type="entry name" value="RVT_3"/>
    <property type="match status" value="1"/>
</dbReference>